<dbReference type="CDD" id="cd06606">
    <property type="entry name" value="STKc_MAPKKK"/>
    <property type="match status" value="1"/>
</dbReference>
<dbReference type="Gene3D" id="3.30.200.20">
    <property type="entry name" value="Phosphorylase Kinase, domain 1"/>
    <property type="match status" value="1"/>
</dbReference>
<gene>
    <name evidence="8" type="ORF">CBR_g23862</name>
</gene>
<dbReference type="InterPro" id="IPR052751">
    <property type="entry name" value="Plant_MAPKKK"/>
</dbReference>
<proteinExistence type="predicted"/>
<dbReference type="InterPro" id="IPR017441">
    <property type="entry name" value="Protein_kinase_ATP_BS"/>
</dbReference>
<keyword evidence="2 5" id="KW-0547">Nucleotide-binding</keyword>
<keyword evidence="9" id="KW-1185">Reference proteome</keyword>
<evidence type="ECO:0000256" key="4">
    <source>
        <dbReference type="ARBA" id="ARBA00022840"/>
    </source>
</evidence>
<reference evidence="8 9" key="1">
    <citation type="journal article" date="2018" name="Cell">
        <title>The Chara Genome: Secondary Complexity and Implications for Plant Terrestrialization.</title>
        <authorList>
            <person name="Nishiyama T."/>
            <person name="Sakayama H."/>
            <person name="Vries J.D."/>
            <person name="Buschmann H."/>
            <person name="Saint-Marcoux D."/>
            <person name="Ullrich K.K."/>
            <person name="Haas F.B."/>
            <person name="Vanderstraeten L."/>
            <person name="Becker D."/>
            <person name="Lang D."/>
            <person name="Vosolsobe S."/>
            <person name="Rombauts S."/>
            <person name="Wilhelmsson P.K.I."/>
            <person name="Janitza P."/>
            <person name="Kern R."/>
            <person name="Heyl A."/>
            <person name="Rumpler F."/>
            <person name="Villalobos L.I.A.C."/>
            <person name="Clay J.M."/>
            <person name="Skokan R."/>
            <person name="Toyoda A."/>
            <person name="Suzuki Y."/>
            <person name="Kagoshima H."/>
            <person name="Schijlen E."/>
            <person name="Tajeshwar N."/>
            <person name="Catarino B."/>
            <person name="Hetherington A.J."/>
            <person name="Saltykova A."/>
            <person name="Bonnot C."/>
            <person name="Breuninger H."/>
            <person name="Symeonidi A."/>
            <person name="Radhakrishnan G.V."/>
            <person name="Van Nieuwerburgh F."/>
            <person name="Deforce D."/>
            <person name="Chang C."/>
            <person name="Karol K.G."/>
            <person name="Hedrich R."/>
            <person name="Ulvskov P."/>
            <person name="Glockner G."/>
            <person name="Delwiche C.F."/>
            <person name="Petrasek J."/>
            <person name="Van de Peer Y."/>
            <person name="Friml J."/>
            <person name="Beilby M."/>
            <person name="Dolan L."/>
            <person name="Kohara Y."/>
            <person name="Sugano S."/>
            <person name="Fujiyama A."/>
            <person name="Delaux P.-M."/>
            <person name="Quint M."/>
            <person name="TheiBen G."/>
            <person name="Hagemann M."/>
            <person name="Harholt J."/>
            <person name="Dunand C."/>
            <person name="Zachgo S."/>
            <person name="Langdale J."/>
            <person name="Maumus F."/>
            <person name="Straeten D.V.D."/>
            <person name="Gould S.B."/>
            <person name="Rensing S.A."/>
        </authorList>
    </citation>
    <scope>NUCLEOTIDE SEQUENCE [LARGE SCALE GENOMIC DNA]</scope>
    <source>
        <strain evidence="8 9">S276</strain>
    </source>
</reference>
<dbReference type="AlphaFoldDB" id="A0A388L5E1"/>
<evidence type="ECO:0000259" key="7">
    <source>
        <dbReference type="PROSITE" id="PS50011"/>
    </source>
</evidence>
<dbReference type="InterPro" id="IPR008271">
    <property type="entry name" value="Ser/Thr_kinase_AS"/>
</dbReference>
<feature type="region of interest" description="Disordered" evidence="6">
    <location>
        <begin position="1"/>
        <end position="37"/>
    </location>
</feature>
<dbReference type="STRING" id="69332.A0A388L5E1"/>
<keyword evidence="4 5" id="KW-0067">ATP-binding</keyword>
<dbReference type="Gramene" id="GBG77413">
    <property type="protein sequence ID" value="GBG77413"/>
    <property type="gene ID" value="CBR_g23862"/>
</dbReference>
<evidence type="ECO:0000256" key="6">
    <source>
        <dbReference type="SAM" id="MobiDB-lite"/>
    </source>
</evidence>
<dbReference type="GO" id="GO:0005524">
    <property type="term" value="F:ATP binding"/>
    <property type="evidence" value="ECO:0007669"/>
    <property type="project" value="UniProtKB-UniRule"/>
</dbReference>
<protein>
    <recommendedName>
        <fullName evidence="7">Protein kinase domain-containing protein</fullName>
    </recommendedName>
</protein>
<dbReference type="Pfam" id="PF00069">
    <property type="entry name" value="Pkinase"/>
    <property type="match status" value="2"/>
</dbReference>
<name>A0A388L5E1_CHABU</name>
<feature type="region of interest" description="Disordered" evidence="6">
    <location>
        <begin position="54"/>
        <end position="73"/>
    </location>
</feature>
<keyword evidence="3" id="KW-0418">Kinase</keyword>
<accession>A0A388L5E1</accession>
<dbReference type="SUPFAM" id="SSF56112">
    <property type="entry name" value="Protein kinase-like (PK-like)"/>
    <property type="match status" value="1"/>
</dbReference>
<keyword evidence="1" id="KW-0808">Transferase</keyword>
<feature type="region of interest" description="Disordered" evidence="6">
    <location>
        <begin position="368"/>
        <end position="389"/>
    </location>
</feature>
<dbReference type="InterPro" id="IPR000719">
    <property type="entry name" value="Prot_kinase_dom"/>
</dbReference>
<dbReference type="PANTHER" id="PTHR48011:SF4">
    <property type="entry name" value="MITOGEN-ACTIVATED PROTEIN KINASE KINASE KINASE 19"/>
    <property type="match status" value="1"/>
</dbReference>
<dbReference type="Gene3D" id="1.10.510.10">
    <property type="entry name" value="Transferase(Phosphotransferase) domain 1"/>
    <property type="match status" value="1"/>
</dbReference>
<dbReference type="GO" id="GO:0007165">
    <property type="term" value="P:signal transduction"/>
    <property type="evidence" value="ECO:0007669"/>
    <property type="project" value="TreeGrafter"/>
</dbReference>
<evidence type="ECO:0000256" key="1">
    <source>
        <dbReference type="ARBA" id="ARBA00022679"/>
    </source>
</evidence>
<evidence type="ECO:0000256" key="5">
    <source>
        <dbReference type="PROSITE-ProRule" id="PRU10141"/>
    </source>
</evidence>
<dbReference type="PROSITE" id="PS00107">
    <property type="entry name" value="PROTEIN_KINASE_ATP"/>
    <property type="match status" value="1"/>
</dbReference>
<feature type="region of interest" description="Disordered" evidence="6">
    <location>
        <begin position="551"/>
        <end position="586"/>
    </location>
</feature>
<dbReference type="Proteomes" id="UP000265515">
    <property type="component" value="Unassembled WGS sequence"/>
</dbReference>
<dbReference type="PANTHER" id="PTHR48011">
    <property type="entry name" value="CCR4-NOT TRANSCRIPTIONAL COMPLEX SUBUNIT CAF120-RELATED"/>
    <property type="match status" value="1"/>
</dbReference>
<evidence type="ECO:0000313" key="9">
    <source>
        <dbReference type="Proteomes" id="UP000265515"/>
    </source>
</evidence>
<dbReference type="OrthoDB" id="633533at2759"/>
<dbReference type="PROSITE" id="PS00108">
    <property type="entry name" value="PROTEIN_KINASE_ST"/>
    <property type="match status" value="1"/>
</dbReference>
<evidence type="ECO:0000256" key="2">
    <source>
        <dbReference type="ARBA" id="ARBA00022741"/>
    </source>
</evidence>
<dbReference type="GO" id="GO:0004672">
    <property type="term" value="F:protein kinase activity"/>
    <property type="evidence" value="ECO:0007669"/>
    <property type="project" value="InterPro"/>
</dbReference>
<sequence length="586" mass="63382">MSEEDPSGKLSATQHLRSFDVQSSSAPSEGRTSNGAKKLMKWLGFRLPSSRKVDVNREAGLPSTAAPRGEAQGGEGQCHFGSWSLLQGLPKCAAALKSECAVAAAELPAAPQTAAFAVAVKGHHTDGCDQVKTGRVHRWERGRLLGVGTFGRVNLAEDLESKQLFAVKTVPCYASLPASRKAVAALAHEEEMLGQLSTCAHVIRCLGSDLSVEPDGAIAHNLFLEYMSGGSVADLLSRDTARLGHSSSSRAGGGPPLDEELVRQCTKGILKALDEVHAYGIIHCDVKGQNVLISFQQEDSLKQTLRLDNLEEEEGLKEDVVVKKNIEGEGEDEEEKEVELVVKLADFGAAKYFSLDSNNSYQSGRRLAATASSGLHPPPPSPSLSPSSQEAFCCHHIHHQHQLRVDLPGYGSNHPLSNQPSRGGWLESLRGTVHWMAPEAARGTPLGPKADIWSLGCTIIEMATQEPPWPHIPDPMATLYHIGCTDEIPAFPSNLSPEAHDFLSGCLVRDPDKRWTASQLLAHPFIQKSRLSIAKPVVHLAFADAAAIQGNKEVKQQQHQEDEDVEGRQKRFPQKFIEGVKDGGKE</sequence>
<dbReference type="InterPro" id="IPR011009">
    <property type="entry name" value="Kinase-like_dom_sf"/>
</dbReference>
<dbReference type="EMBL" id="BFEA01000267">
    <property type="protein sequence ID" value="GBG77413.1"/>
    <property type="molecule type" value="Genomic_DNA"/>
</dbReference>
<dbReference type="PROSITE" id="PS50011">
    <property type="entry name" value="PROTEIN_KINASE_DOM"/>
    <property type="match status" value="1"/>
</dbReference>
<organism evidence="8 9">
    <name type="scientific">Chara braunii</name>
    <name type="common">Braun's stonewort</name>
    <dbReference type="NCBI Taxonomy" id="69332"/>
    <lineage>
        <taxon>Eukaryota</taxon>
        <taxon>Viridiplantae</taxon>
        <taxon>Streptophyta</taxon>
        <taxon>Charophyceae</taxon>
        <taxon>Charales</taxon>
        <taxon>Characeae</taxon>
        <taxon>Chara</taxon>
    </lineage>
</organism>
<evidence type="ECO:0000256" key="3">
    <source>
        <dbReference type="ARBA" id="ARBA00022777"/>
    </source>
</evidence>
<feature type="domain" description="Protein kinase" evidence="7">
    <location>
        <begin position="139"/>
        <end position="526"/>
    </location>
</feature>
<dbReference type="SMART" id="SM00220">
    <property type="entry name" value="S_TKc"/>
    <property type="match status" value="1"/>
</dbReference>
<comment type="caution">
    <text evidence="8">The sequence shown here is derived from an EMBL/GenBank/DDBJ whole genome shotgun (WGS) entry which is preliminary data.</text>
</comment>
<feature type="compositionally biased region" description="Polar residues" evidence="6">
    <location>
        <begin position="10"/>
        <end position="35"/>
    </location>
</feature>
<feature type="binding site" evidence="5">
    <location>
        <position position="168"/>
    </location>
    <ligand>
        <name>ATP</name>
        <dbReference type="ChEBI" id="CHEBI:30616"/>
    </ligand>
</feature>
<evidence type="ECO:0000313" key="8">
    <source>
        <dbReference type="EMBL" id="GBG77413.1"/>
    </source>
</evidence>